<comment type="caution">
    <text evidence="1">The sequence shown here is derived from an EMBL/GenBank/DDBJ whole genome shotgun (WGS) entry which is preliminary data.</text>
</comment>
<organism evidence="1 2">
    <name type="scientific">Prauserella alba</name>
    <dbReference type="NCBI Taxonomy" id="176898"/>
    <lineage>
        <taxon>Bacteria</taxon>
        <taxon>Bacillati</taxon>
        <taxon>Actinomycetota</taxon>
        <taxon>Actinomycetes</taxon>
        <taxon>Pseudonocardiales</taxon>
        <taxon>Pseudonocardiaceae</taxon>
        <taxon>Prauserella</taxon>
    </lineage>
</organism>
<evidence type="ECO:0000313" key="1">
    <source>
        <dbReference type="EMBL" id="GAA1200155.1"/>
    </source>
</evidence>
<dbReference type="Proteomes" id="UP001500467">
    <property type="component" value="Unassembled WGS sequence"/>
</dbReference>
<gene>
    <name evidence="1" type="ORF">GCM10009675_15270</name>
</gene>
<proteinExistence type="predicted"/>
<name>A0ABN1V8Y3_9PSEU</name>
<accession>A0ABN1V8Y3</accession>
<evidence type="ECO:0000313" key="2">
    <source>
        <dbReference type="Proteomes" id="UP001500467"/>
    </source>
</evidence>
<protein>
    <submittedName>
        <fullName evidence="1">Uncharacterized protein</fullName>
    </submittedName>
</protein>
<dbReference type="EMBL" id="BAAALM010000005">
    <property type="protein sequence ID" value="GAA1200155.1"/>
    <property type="molecule type" value="Genomic_DNA"/>
</dbReference>
<keyword evidence="2" id="KW-1185">Reference proteome</keyword>
<sequence>MRRALLRWRWPLRLPRPRGALLPWARLRGALLRWVRVRAMRPWSGGLRILLVGPGFPWVGVPLPRAGLRLVGLRRPARGPVRLSLRPLSLW</sequence>
<reference evidence="1 2" key="1">
    <citation type="journal article" date="2019" name="Int. J. Syst. Evol. Microbiol.">
        <title>The Global Catalogue of Microorganisms (GCM) 10K type strain sequencing project: providing services to taxonomists for standard genome sequencing and annotation.</title>
        <authorList>
            <consortium name="The Broad Institute Genomics Platform"/>
            <consortium name="The Broad Institute Genome Sequencing Center for Infectious Disease"/>
            <person name="Wu L."/>
            <person name="Ma J."/>
        </authorList>
    </citation>
    <scope>NUCLEOTIDE SEQUENCE [LARGE SCALE GENOMIC DNA]</scope>
    <source>
        <strain evidence="1 2">JCM 13022</strain>
    </source>
</reference>